<keyword evidence="3" id="KW-1185">Reference proteome</keyword>
<comment type="caution">
    <text evidence="2">The sequence shown here is derived from an EMBL/GenBank/DDBJ whole genome shotgun (WGS) entry which is preliminary data.</text>
</comment>
<dbReference type="Proteomes" id="UP001341840">
    <property type="component" value="Unassembled WGS sequence"/>
</dbReference>
<organism evidence="2 3">
    <name type="scientific">Stylosanthes scabra</name>
    <dbReference type="NCBI Taxonomy" id="79078"/>
    <lineage>
        <taxon>Eukaryota</taxon>
        <taxon>Viridiplantae</taxon>
        <taxon>Streptophyta</taxon>
        <taxon>Embryophyta</taxon>
        <taxon>Tracheophyta</taxon>
        <taxon>Spermatophyta</taxon>
        <taxon>Magnoliopsida</taxon>
        <taxon>eudicotyledons</taxon>
        <taxon>Gunneridae</taxon>
        <taxon>Pentapetalae</taxon>
        <taxon>rosids</taxon>
        <taxon>fabids</taxon>
        <taxon>Fabales</taxon>
        <taxon>Fabaceae</taxon>
        <taxon>Papilionoideae</taxon>
        <taxon>50 kb inversion clade</taxon>
        <taxon>dalbergioids sensu lato</taxon>
        <taxon>Dalbergieae</taxon>
        <taxon>Pterocarpus clade</taxon>
        <taxon>Stylosanthes</taxon>
    </lineage>
</organism>
<dbReference type="PANTHER" id="PTHR47723:SF19">
    <property type="entry name" value="POLYNUCLEOTIDYL TRANSFERASE, RIBONUCLEASE H-LIKE SUPERFAMILY PROTEIN"/>
    <property type="match status" value="1"/>
</dbReference>
<dbReference type="CDD" id="cd06222">
    <property type="entry name" value="RNase_H_like"/>
    <property type="match status" value="1"/>
</dbReference>
<proteinExistence type="predicted"/>
<dbReference type="EMBL" id="JASCZI010121261">
    <property type="protein sequence ID" value="MED6160882.1"/>
    <property type="molecule type" value="Genomic_DNA"/>
</dbReference>
<sequence>APETTERFHYYALGQESYASYKVSTVAVFRDSEGKLLTTATVNKMFSSALVAEASAMRQALIMADNLKMEKILFESNNQTLMQALKSKTQVAEIEVFLEDIWELCNRLPELGFTWVPREANRLAHEFAKSAAGIPLVASWSTNLPFSIKSLIRLEAILENRRG</sequence>
<reference evidence="2 3" key="1">
    <citation type="journal article" date="2023" name="Plants (Basel)">
        <title>Bridging the Gap: Combining Genomics and Transcriptomics Approaches to Understand Stylosanthes scabra, an Orphan Legume from the Brazilian Caatinga.</title>
        <authorList>
            <person name="Ferreira-Neto J.R.C."/>
            <person name="da Silva M.D."/>
            <person name="Binneck E."/>
            <person name="de Melo N.F."/>
            <person name="da Silva R.H."/>
            <person name="de Melo A.L.T.M."/>
            <person name="Pandolfi V."/>
            <person name="Bustamante F.O."/>
            <person name="Brasileiro-Vidal A.C."/>
            <person name="Benko-Iseppon A.M."/>
        </authorList>
    </citation>
    <scope>NUCLEOTIDE SEQUENCE [LARGE SCALE GENOMIC DNA]</scope>
    <source>
        <tissue evidence="2">Leaves</tissue>
    </source>
</reference>
<evidence type="ECO:0000313" key="3">
    <source>
        <dbReference type="Proteomes" id="UP001341840"/>
    </source>
</evidence>
<evidence type="ECO:0000313" key="2">
    <source>
        <dbReference type="EMBL" id="MED6160882.1"/>
    </source>
</evidence>
<dbReference type="InterPro" id="IPR012337">
    <property type="entry name" value="RNaseH-like_sf"/>
</dbReference>
<gene>
    <name evidence="2" type="ORF">PIB30_055441</name>
</gene>
<protein>
    <recommendedName>
        <fullName evidence="1">RNase H type-1 domain-containing protein</fullName>
    </recommendedName>
</protein>
<accession>A0ABU6UHU8</accession>
<dbReference type="InterPro" id="IPR002156">
    <property type="entry name" value="RNaseH_domain"/>
</dbReference>
<feature type="non-terminal residue" evidence="2">
    <location>
        <position position="1"/>
    </location>
</feature>
<dbReference type="Pfam" id="PF13456">
    <property type="entry name" value="RVT_3"/>
    <property type="match status" value="1"/>
</dbReference>
<evidence type="ECO:0000259" key="1">
    <source>
        <dbReference type="Pfam" id="PF13456"/>
    </source>
</evidence>
<dbReference type="Gene3D" id="3.30.420.10">
    <property type="entry name" value="Ribonuclease H-like superfamily/Ribonuclease H"/>
    <property type="match status" value="1"/>
</dbReference>
<dbReference type="PANTHER" id="PTHR47723">
    <property type="entry name" value="OS05G0353850 PROTEIN"/>
    <property type="match status" value="1"/>
</dbReference>
<dbReference type="InterPro" id="IPR036397">
    <property type="entry name" value="RNaseH_sf"/>
</dbReference>
<dbReference type="InterPro" id="IPR044730">
    <property type="entry name" value="RNase_H-like_dom_plant"/>
</dbReference>
<dbReference type="SUPFAM" id="SSF53098">
    <property type="entry name" value="Ribonuclease H-like"/>
    <property type="match status" value="1"/>
</dbReference>
<feature type="domain" description="RNase H type-1" evidence="1">
    <location>
        <begin position="25"/>
        <end position="131"/>
    </location>
</feature>
<dbReference type="InterPro" id="IPR053151">
    <property type="entry name" value="RNase_H-like"/>
</dbReference>
<name>A0ABU6UHU8_9FABA</name>